<gene>
    <name evidence="3" type="ORF">CHLRE_14g619400v5</name>
</gene>
<feature type="compositionally biased region" description="Low complexity" evidence="1">
    <location>
        <begin position="1191"/>
        <end position="1226"/>
    </location>
</feature>
<feature type="compositionally biased region" description="Gly residues" evidence="1">
    <location>
        <begin position="3112"/>
        <end position="3125"/>
    </location>
</feature>
<feature type="transmembrane region" description="Helical" evidence="2">
    <location>
        <begin position="2955"/>
        <end position="2975"/>
    </location>
</feature>
<feature type="compositionally biased region" description="Low complexity" evidence="1">
    <location>
        <begin position="2034"/>
        <end position="2043"/>
    </location>
</feature>
<feature type="region of interest" description="Disordered" evidence="1">
    <location>
        <begin position="1253"/>
        <end position="1276"/>
    </location>
</feature>
<feature type="transmembrane region" description="Helical" evidence="2">
    <location>
        <begin position="2893"/>
        <end position="2912"/>
    </location>
</feature>
<feature type="compositionally biased region" description="Gly residues" evidence="1">
    <location>
        <begin position="2053"/>
        <end position="2068"/>
    </location>
</feature>
<feature type="region of interest" description="Disordered" evidence="1">
    <location>
        <begin position="876"/>
        <end position="951"/>
    </location>
</feature>
<dbReference type="EMBL" id="CM008975">
    <property type="protein sequence ID" value="PNW73117.1"/>
    <property type="molecule type" value="Genomic_DNA"/>
</dbReference>
<feature type="region of interest" description="Disordered" evidence="1">
    <location>
        <begin position="1926"/>
        <end position="1962"/>
    </location>
</feature>
<feature type="transmembrane region" description="Helical" evidence="2">
    <location>
        <begin position="1408"/>
        <end position="1430"/>
    </location>
</feature>
<feature type="transmembrane region" description="Helical" evidence="2">
    <location>
        <begin position="2738"/>
        <end position="2757"/>
    </location>
</feature>
<feature type="region of interest" description="Disordered" evidence="1">
    <location>
        <begin position="1976"/>
        <end position="2141"/>
    </location>
</feature>
<keyword evidence="4" id="KW-1185">Reference proteome</keyword>
<feature type="region of interest" description="Disordered" evidence="1">
    <location>
        <begin position="1721"/>
        <end position="1752"/>
    </location>
</feature>
<feature type="compositionally biased region" description="Gly residues" evidence="1">
    <location>
        <begin position="885"/>
        <end position="903"/>
    </location>
</feature>
<dbReference type="SUPFAM" id="SSF51126">
    <property type="entry name" value="Pectin lyase-like"/>
    <property type="match status" value="1"/>
</dbReference>
<feature type="region of interest" description="Disordered" evidence="1">
    <location>
        <begin position="1190"/>
        <end position="1226"/>
    </location>
</feature>
<feature type="compositionally biased region" description="Pro residues" evidence="1">
    <location>
        <begin position="2126"/>
        <end position="2136"/>
    </location>
</feature>
<dbReference type="PANTHER" id="PTHR11319:SF35">
    <property type="entry name" value="OUTER MEMBRANE PROTEIN PMPC-RELATED"/>
    <property type="match status" value="1"/>
</dbReference>
<dbReference type="Gramene" id="PNW73117">
    <property type="protein sequence ID" value="PNW73117"/>
    <property type="gene ID" value="CHLRE_14g619400v5"/>
</dbReference>
<dbReference type="RefSeq" id="XP_042916825.1">
    <property type="nucleotide sequence ID" value="XM_043070152.1"/>
</dbReference>
<dbReference type="InterPro" id="IPR006626">
    <property type="entry name" value="PbH1"/>
</dbReference>
<dbReference type="SMART" id="SM00710">
    <property type="entry name" value="PbH1"/>
    <property type="match status" value="11"/>
</dbReference>
<dbReference type="ExpressionAtlas" id="A0A2K3CXV5">
    <property type="expression patterns" value="baseline"/>
</dbReference>
<feature type="compositionally biased region" description="Basic and acidic residues" evidence="1">
    <location>
        <begin position="3099"/>
        <end position="3109"/>
    </location>
</feature>
<feature type="transmembrane region" description="Helical" evidence="2">
    <location>
        <begin position="2866"/>
        <end position="2887"/>
    </location>
</feature>
<sequence>MAADLQGSLMISGCTFTANGGAPQADLAHATPPVGVLCTGDDAATCGVSVTDSNFLRNYGSVASGMLLQTMGSATVTLSGVDFTDNTASWTSLRTASIAVRTAVPASAFLHLIQSAGPAIVQIRASDVSFSNSSSSHGMSVLRVDDVNDKATVTAIELTRATFTRQTSGASALLLVGLRQITATGLTVEGSTCSLNGVDGQRFLSAGSCVCIGVEEDEGRTSSVDLTDVAILNNTAENSAALFITTYYQVMPRLAAAATAGRLSVSGLRVEDQTSTVLASAASFSYLSSVTVTGGSIARNLAGGGLLIEGAASEQAADVTVSGVTFTGNTRQLQKDAQGRTQSSLSRGGGLYITNAVTVSLTDVAFFDNVAELSGGAAIFESLASLAVANVTAGNNSVGESTAAEGGDGGAFFISGVSGLTTFGGGTFTRNSAFRNGGALAIQESGQLSLINVTFNSNDAGGSGGAVALQQLSGEDDPSGFLQCNFTSNTARVQLNVKDSETITAPSTGGGGAIAAADVSNGMRLESCVLVGNSATHAAGGAVNIQTSRYLLVSFTAAKRNSAGTNGGAFFISNMASETSSWMPKNSFEQNTAGLATGGNSGLGGMGGAIFAETSTIATTCSSFIGNAAIRGGAIYARLQARIAMLGEQDLSDCTARATLAAVSRATSASAPTLYPPQGFTAAAEPASYGSVFANNTALSGGAVFAQDSTVWVFENPEPKWFTYGRKGVLFANNTASSGGAVLAYSALAVTVRADFYNNSADAAAATQAVAARLGVPASSLAAATEPGAGGALAIIGSEQSSLTLTDSAFVGNSAVDGGGLYLAASEGCSKPDSCYVASVQGVIMERNVALGGGGGGVFWEYPGLLSMTCAAPAELAPPPSPLGDGSGDGSDGGGFVDPGLGGAEAPPTQPPPLTPTAPPSPSPPPPPSPPPQPYPPSPPLPPPPAEYHRAPPVVLPDAQLRACDSWSGNAVEGGGYGPDVASTGFDLVSSPHYLDFYTSSAPVQANLSVLDYYGQRMSGGNRSVVIRAVSVQVFGQTYMAADGGLAEFDDLKLRAQAGWHDVDFAAETAYRQLSASGLSLYVRPCTIGEYLSPTLDQCLACSPGYYNFNHTANLCNACDTQAALCSDPEFPGMIIPQDGYWHSNFFSEQVMDCPNGDACTYDNRTQALSDVQQRVMAMALAIQESLVTRPNATSTPTTSPAASGAVSSADGSSSSSSSSSSNGSSSIAQRVLLQERYQELRRLAGDIVASLELGSGGRGRDSSSPGLPSSSSSSSLGAVAIRVDTDSAHSASRSAADVRRWRAELGSAEARPLLPAPLLALRAAMRELLAAAGGDASSSSSSSAYGPAADDDDYGLLLQAVSVLYSNYTAALCAPGYVGVLCGSCDVGYGSTGPATCRLCPSAAANAVYYTLAIMLTMVILAWTIRSLLTQSMIAANRARNTRKWEVMGEMRIMGRPVVDAQLMSVLDDDELPDMEPPAGPIYGRALPANLAGGLAQLRLAYRAGGLHDDGSQHTASGPYNAGGALGGGGGGGASGPFGRGSTAAYQDSGYLSEQAVPIAHAHSALSAAGSAALRVTRSNHPTSYSYSGWGAPAAPAGGAFSATNMTTYAGLQQQLQMQHSAMSQQQHHHHQQHQQPHLTAQRISLQAQQLSQSQSQQPLAAQASAPVISERPGLPPLPPGRGWSLRRSQASASVLPVATGGGAAALGYGTGTSGSISPAVGGGRHFSGSQFPNPLASSSGAPLSSSPPAAAGPHFSPFASYQAAAAAGAVASARSTALLSTGGGADPDPDGYAFGAASSSAATAAAVGLLTMPSRGVSNQGGLDPSPLSAAVQLTTAAGEVQELAAVDEEEQLTSSHGSRETQVYAAAPSVGAPSAAALSTGPPSAGAPSAGAGAGAGVGMAAGAGGAASGGVLTYRVSLGSQHEQEGAGELRRTSLAGPSMHRLSRSRGPSHNGVAEDREGCARLPRPQLQVQLPSPAQAQQHREAEMEGAGPEQEQQQAQQEQDPEQQQDRGEGEGINPRDSAQDRPGHATALEAAQAALKGRKRGGGDGEPNGKNGGDGGKGGGGKDRQHPQQGEGDEEQQQQQQQQQMPQSYPAPQQGQGQAGYGPEPPYLRPHASVPYPAAPPPPPAVPAPRAARARRASAGVYGPCGSPFGMPPPGYPHPYPQSPGAGAGVASPFYPPVMAAGGGFAGLGGGGGAAAAHVSMAEALLSPRMASATAGVRRHPFFGGVDRDGNDVITNVVPRAAGSFLATNRRGSLLNLMAAAFSGGAASGSGMAAAAAAPAPPPAPYITPVGRFAAGAYGPIAAGASPVLIPAHGSGGGGSLVVSPRMASATGMPSAFMAEVLRRRTREDARRVGRAARSGSGAGNPSAEPTPTPGALVLENAAAAGVSGTAAGLVAALNVGRRSVTSLGAVLRKRLAGSALLSAGGVSSGAGSGGPNSAEIAAASRAASGSRGPLPLGPAGLGSAGPGAASGPGGISGGGAPLSGSIIRGLGLEGAGVVDEFGVDDDYCYYGMSSGSPWSGAMSQQQQQMQTQQQQQYAPMQAFGISGGGGGGGMPPPDYPGTGGGGGGPGGYGEFRDIGGAGGYPRDSAPHPSGSGSGKVVNSIAANPAPKPLQDAAVIKIFISYVQILALTRAVPIPNLPRALLGYMRFYDQITAIPGSLVSLDCSLPDATGVPKAMQRIILAALAPLYVSVIVGLVWVGLMLPVYRQERRAALRAADVPTLRGVALRYLPPRLLMSFATVMFYFYPNTVRALLSIFSCVSVDDGYTDNALAVAAGLHAGKYWTLDYDVRCYVGQHLALAMGLGVTGLLLLAVGWPLGVALWLYDRAGRRDQQLDFSDFSLVVYSSYRELYLLKYLYWESIIMLRQLCVAVVVVLLAHKGVAVQMLVVIAVVAGALVLQLCVQPFKTPTMNRLEETSLVVIMITIYLNLYYISPDISQASRVALEIVIVLLNAVMLAVFVYFITRTSWDKQLDKMGLDRRRVYEMEAGEIQASLRRKYGRRTAALLTRAVTFAQRFRSVQAQLRHTSSTMRQQLAQLPLRALTGSSRGKADSAKSLDPVDGEGKNHKNALEVDGTGAEAQGQSGAEPHNGKQTERGSRGYESGGLGKGASGGGAAVKDRDSAAAADGRVRKELEAVAAADGDGGRRAGGGGGEAVLGRQPEVAMELEEEGLDVGAAARCGNKRH</sequence>
<accession>A0A2K3CXV5</accession>
<feature type="region of interest" description="Disordered" evidence="1">
    <location>
        <begin position="2552"/>
        <end position="2611"/>
    </location>
</feature>
<evidence type="ECO:0000256" key="2">
    <source>
        <dbReference type="SAM" id="Phobius"/>
    </source>
</evidence>
<feature type="compositionally biased region" description="Basic and acidic residues" evidence="1">
    <location>
        <begin position="3072"/>
        <end position="3081"/>
    </location>
</feature>
<keyword evidence="2" id="KW-0812">Transmembrane</keyword>
<keyword evidence="2" id="KW-1133">Transmembrane helix</keyword>
<feature type="compositionally biased region" description="Low complexity" evidence="1">
    <location>
        <begin position="1876"/>
        <end position="1894"/>
    </location>
</feature>
<feature type="transmembrane region" description="Helical" evidence="2">
    <location>
        <begin position="2808"/>
        <end position="2835"/>
    </location>
</feature>
<feature type="compositionally biased region" description="Low complexity" evidence="1">
    <location>
        <begin position="1992"/>
        <end position="2006"/>
    </location>
</feature>
<feature type="compositionally biased region" description="Basic and acidic residues" evidence="1">
    <location>
        <begin position="1926"/>
        <end position="1936"/>
    </location>
</feature>
<keyword evidence="2" id="KW-0472">Membrane</keyword>
<feature type="region of interest" description="Disordered" evidence="1">
    <location>
        <begin position="1618"/>
        <end position="1687"/>
    </location>
</feature>
<reference evidence="3 4" key="1">
    <citation type="journal article" date="2007" name="Science">
        <title>The Chlamydomonas genome reveals the evolution of key animal and plant functions.</title>
        <authorList>
            <person name="Merchant S.S."/>
            <person name="Prochnik S.E."/>
            <person name="Vallon O."/>
            <person name="Harris E.H."/>
            <person name="Karpowicz S.J."/>
            <person name="Witman G.B."/>
            <person name="Terry A."/>
            <person name="Salamov A."/>
            <person name="Fritz-Laylin L.K."/>
            <person name="Marechal-Drouard L."/>
            <person name="Marshall W.F."/>
            <person name="Qu L.H."/>
            <person name="Nelson D.R."/>
            <person name="Sanderfoot A.A."/>
            <person name="Spalding M.H."/>
            <person name="Kapitonov V.V."/>
            <person name="Ren Q."/>
            <person name="Ferris P."/>
            <person name="Lindquist E."/>
            <person name="Shapiro H."/>
            <person name="Lucas S.M."/>
            <person name="Grimwood J."/>
            <person name="Schmutz J."/>
            <person name="Cardol P."/>
            <person name="Cerutti H."/>
            <person name="Chanfreau G."/>
            <person name="Chen C.L."/>
            <person name="Cognat V."/>
            <person name="Croft M.T."/>
            <person name="Dent R."/>
            <person name="Dutcher S."/>
            <person name="Fernandez E."/>
            <person name="Fukuzawa H."/>
            <person name="Gonzalez-Ballester D."/>
            <person name="Gonzalez-Halphen D."/>
            <person name="Hallmann A."/>
            <person name="Hanikenne M."/>
            <person name="Hippler M."/>
            <person name="Inwood W."/>
            <person name="Jabbari K."/>
            <person name="Kalanon M."/>
            <person name="Kuras R."/>
            <person name="Lefebvre P.A."/>
            <person name="Lemaire S.D."/>
            <person name="Lobanov A.V."/>
            <person name="Lohr M."/>
            <person name="Manuell A."/>
            <person name="Meier I."/>
            <person name="Mets L."/>
            <person name="Mittag M."/>
            <person name="Mittelmeier T."/>
            <person name="Moroney J.V."/>
            <person name="Moseley J."/>
            <person name="Napoli C."/>
            <person name="Nedelcu A.M."/>
            <person name="Niyogi K."/>
            <person name="Novoselov S.V."/>
            <person name="Paulsen I.T."/>
            <person name="Pazour G."/>
            <person name="Purton S."/>
            <person name="Ral J.P."/>
            <person name="Riano-Pachon D.M."/>
            <person name="Riekhof W."/>
            <person name="Rymarquis L."/>
            <person name="Schroda M."/>
            <person name="Stern D."/>
            <person name="Umen J."/>
            <person name="Willows R."/>
            <person name="Wilson N."/>
            <person name="Zimmer S.L."/>
            <person name="Allmer J."/>
            <person name="Balk J."/>
            <person name="Bisova K."/>
            <person name="Chen C.J."/>
            <person name="Elias M."/>
            <person name="Gendler K."/>
            <person name="Hauser C."/>
            <person name="Lamb M.R."/>
            <person name="Ledford H."/>
            <person name="Long J.C."/>
            <person name="Minagawa J."/>
            <person name="Page M.D."/>
            <person name="Pan J."/>
            <person name="Pootakham W."/>
            <person name="Roje S."/>
            <person name="Rose A."/>
            <person name="Stahlberg E."/>
            <person name="Terauchi A.M."/>
            <person name="Yang P."/>
            <person name="Ball S."/>
            <person name="Bowler C."/>
            <person name="Dieckmann C.L."/>
            <person name="Gladyshev V.N."/>
            <person name="Green P."/>
            <person name="Jorgensen R."/>
            <person name="Mayfield S."/>
            <person name="Mueller-Roeber B."/>
            <person name="Rajamani S."/>
            <person name="Sayre R.T."/>
            <person name="Brokstein P."/>
            <person name="Dubchak I."/>
            <person name="Goodstein D."/>
            <person name="Hornick L."/>
            <person name="Huang Y.W."/>
            <person name="Jhaveri J."/>
            <person name="Luo Y."/>
            <person name="Martinez D."/>
            <person name="Ngau W.C."/>
            <person name="Otillar B."/>
            <person name="Poliakov A."/>
            <person name="Porter A."/>
            <person name="Szajkowski L."/>
            <person name="Werner G."/>
            <person name="Zhou K."/>
            <person name="Grigoriev I.V."/>
            <person name="Rokhsar D.S."/>
            <person name="Grossman A.R."/>
        </authorList>
    </citation>
    <scope>NUCLEOTIDE SEQUENCE [LARGE SCALE GENOMIC DNA]</scope>
    <source>
        <strain evidence="4">CC-503</strain>
    </source>
</reference>
<feature type="region of interest" description="Disordered" evidence="1">
    <location>
        <begin position="2452"/>
        <end position="2486"/>
    </location>
</feature>
<feature type="compositionally biased region" description="Pro residues" evidence="1">
    <location>
        <begin position="908"/>
        <end position="946"/>
    </location>
</feature>
<feature type="compositionally biased region" description="Low complexity" evidence="1">
    <location>
        <begin position="2452"/>
        <end position="2468"/>
    </location>
</feature>
<feature type="region of interest" description="Disordered" evidence="1">
    <location>
        <begin position="2356"/>
        <end position="2384"/>
    </location>
</feature>
<feature type="compositionally biased region" description="Low complexity" evidence="1">
    <location>
        <begin position="1618"/>
        <end position="1627"/>
    </location>
</feature>
<dbReference type="Proteomes" id="UP000006906">
    <property type="component" value="Chromosome 14"/>
</dbReference>
<protein>
    <submittedName>
        <fullName evidence="3">Uncharacterized protein</fullName>
    </submittedName>
</protein>
<feature type="compositionally biased region" description="Basic and acidic residues" evidence="1">
    <location>
        <begin position="3127"/>
        <end position="3145"/>
    </location>
</feature>
<feature type="compositionally biased region" description="Low complexity" evidence="1">
    <location>
        <begin position="1635"/>
        <end position="1668"/>
    </location>
</feature>
<dbReference type="InParanoid" id="A0A2K3CXV5"/>
<evidence type="ECO:0000313" key="3">
    <source>
        <dbReference type="EMBL" id="PNW73117.1"/>
    </source>
</evidence>
<feature type="compositionally biased region" description="Gly residues" evidence="1">
    <location>
        <begin position="2469"/>
        <end position="2486"/>
    </location>
</feature>
<dbReference type="GeneID" id="5715876"/>
<dbReference type="PANTHER" id="PTHR11319">
    <property type="entry name" value="G PROTEIN-COUPLED RECEPTOR-RELATED"/>
    <property type="match status" value="1"/>
</dbReference>
<feature type="transmembrane region" description="Helical" evidence="2">
    <location>
        <begin position="2924"/>
        <end position="2943"/>
    </location>
</feature>
<dbReference type="InterPro" id="IPR011050">
    <property type="entry name" value="Pectin_lyase_fold/virulence"/>
</dbReference>
<feature type="region of interest" description="Disordered" evidence="1">
    <location>
        <begin position="3053"/>
        <end position="3169"/>
    </location>
</feature>
<dbReference type="KEGG" id="cre:CHLRE_14g619400v5"/>
<evidence type="ECO:0000313" key="4">
    <source>
        <dbReference type="Proteomes" id="UP000006906"/>
    </source>
</evidence>
<feature type="transmembrane region" description="Helical" evidence="2">
    <location>
        <begin position="2691"/>
        <end position="2717"/>
    </location>
</feature>
<dbReference type="OrthoDB" id="544832at2759"/>
<feature type="compositionally biased region" description="Low complexity" evidence="1">
    <location>
        <begin position="1263"/>
        <end position="1276"/>
    </location>
</feature>
<feature type="region of interest" description="Disordered" evidence="1">
    <location>
        <begin position="1876"/>
        <end position="1898"/>
    </location>
</feature>
<feature type="compositionally biased region" description="Low complexity" evidence="1">
    <location>
        <begin position="1736"/>
        <end position="1752"/>
    </location>
</feature>
<organism evidence="3 4">
    <name type="scientific">Chlamydomonas reinhardtii</name>
    <name type="common">Chlamydomonas smithii</name>
    <dbReference type="NCBI Taxonomy" id="3055"/>
    <lineage>
        <taxon>Eukaryota</taxon>
        <taxon>Viridiplantae</taxon>
        <taxon>Chlorophyta</taxon>
        <taxon>core chlorophytes</taxon>
        <taxon>Chlorophyceae</taxon>
        <taxon>CS clade</taxon>
        <taxon>Chlamydomonadales</taxon>
        <taxon>Chlamydomonadaceae</taxon>
        <taxon>Chlamydomonas</taxon>
    </lineage>
</organism>
<proteinExistence type="predicted"/>
<name>A0A2K3CXV5_CHLRE</name>
<evidence type="ECO:0000256" key="1">
    <source>
        <dbReference type="SAM" id="MobiDB-lite"/>
    </source>
</evidence>
<feature type="compositionally biased region" description="Gly residues" evidence="1">
    <location>
        <begin position="2571"/>
        <end position="2593"/>
    </location>
</feature>
<feature type="compositionally biased region" description="Low complexity" evidence="1">
    <location>
        <begin position="2086"/>
        <end position="2105"/>
    </location>
</feature>